<protein>
    <submittedName>
        <fullName evidence="1">Uncharacterized protein</fullName>
    </submittedName>
</protein>
<feature type="non-terminal residue" evidence="1">
    <location>
        <position position="250"/>
    </location>
</feature>
<dbReference type="AlphaFoldDB" id="A0A383ALI1"/>
<dbReference type="EMBL" id="UINC01192993">
    <property type="protein sequence ID" value="SVE08389.1"/>
    <property type="molecule type" value="Genomic_DNA"/>
</dbReference>
<proteinExistence type="predicted"/>
<reference evidence="1" key="1">
    <citation type="submission" date="2018-05" db="EMBL/GenBank/DDBJ databases">
        <authorList>
            <person name="Lanie J.A."/>
            <person name="Ng W.-L."/>
            <person name="Kazmierczak K.M."/>
            <person name="Andrzejewski T.M."/>
            <person name="Davidsen T.M."/>
            <person name="Wayne K.J."/>
            <person name="Tettelin H."/>
            <person name="Glass J.I."/>
            <person name="Rusch D."/>
            <person name="Podicherti R."/>
            <person name="Tsui H.-C.T."/>
            <person name="Winkler M.E."/>
        </authorList>
    </citation>
    <scope>NUCLEOTIDE SEQUENCE</scope>
</reference>
<sequence>YDLTVTGTCVSGNVMAIWSGDQRSSTDSSKFLGNITAYTDNGSDICGRYDNVSCTPYNNYDYDTANNVSENLHIGPTPSATKGNMFFYNQYDNSSHVYLFWMFGKGGVAFSNPACNSVHLDIFTANNTSSDNITVTDDTAGGGATKELHLESQDNCSGSNYYCSIYTGRFGYGSGKSDGGVIGPFSGNSYRIMVDLGGKSSLTSSHSTTNEVNSGGISYDLNVLASGESGYDLGLGNLDSFTYWSKDNSS</sequence>
<gene>
    <name evidence="1" type="ORF">METZ01_LOCUS461243</name>
</gene>
<evidence type="ECO:0000313" key="1">
    <source>
        <dbReference type="EMBL" id="SVE08389.1"/>
    </source>
</evidence>
<accession>A0A383ALI1</accession>
<organism evidence="1">
    <name type="scientific">marine metagenome</name>
    <dbReference type="NCBI Taxonomy" id="408172"/>
    <lineage>
        <taxon>unclassified sequences</taxon>
        <taxon>metagenomes</taxon>
        <taxon>ecological metagenomes</taxon>
    </lineage>
</organism>
<name>A0A383ALI1_9ZZZZ</name>
<feature type="non-terminal residue" evidence="1">
    <location>
        <position position="1"/>
    </location>
</feature>